<feature type="transmembrane region" description="Helical" evidence="8">
    <location>
        <begin position="288"/>
        <end position="307"/>
    </location>
</feature>
<keyword evidence="7 8" id="KW-0472">Membrane</keyword>
<name>A0ABU0M7W5_9HYPH</name>
<evidence type="ECO:0000256" key="3">
    <source>
        <dbReference type="ARBA" id="ARBA00022676"/>
    </source>
</evidence>
<dbReference type="PANTHER" id="PTHR33908:SF11">
    <property type="entry name" value="MEMBRANE PROTEIN"/>
    <property type="match status" value="1"/>
</dbReference>
<sequence>MTDGAPQAPVLRPALAPLERLPLALGLVALTVLARLLLAALVPLVPDEAYYALWSTRLSAGYFDHPPMIAWFIRPGTMLLGETPLGVRLVPVLSALPATFFIWRAARHLVADPRAGAIAALVFNLTLLGFFGLAVATPDAPLILFSAAMLYAAARLLDDERPFWWLAVGVATGLALLSKYSAALAAAGFGIAVLLVPAWRRRLLSPWPWAALLAALVVFSPNLIWNALNGWATIMKQGGRTTEAWQFQPQYLLEFLAAQIGLATPLVFLFAVLGLLPGYRKGWRANGAMRLVLALVLVPTAYFLFHALRSRVEGNWPGFLYPALAVATAAALTLVPADAGNRLSRLRRATIPVALGFLAFAFIYALVVPVTLLGSRDPILRLTCGWHGLGEAIDTIRRETGARYILTYDYQLNAELAWLLPDVPVVQANESQRYDFLGHDADALVGPGIVVTRDPIEQELAGLFGSAERIAVVPRRFRGVTIADYYIVRIDRPTATPLPQ</sequence>
<evidence type="ECO:0000256" key="2">
    <source>
        <dbReference type="ARBA" id="ARBA00022475"/>
    </source>
</evidence>
<dbReference type="InterPro" id="IPR038731">
    <property type="entry name" value="RgtA/B/C-like"/>
</dbReference>
<keyword evidence="3" id="KW-0328">Glycosyltransferase</keyword>
<feature type="domain" description="Glycosyltransferase RgtA/B/C/D-like" evidence="9">
    <location>
        <begin position="64"/>
        <end position="225"/>
    </location>
</feature>
<evidence type="ECO:0000259" key="9">
    <source>
        <dbReference type="Pfam" id="PF13231"/>
    </source>
</evidence>
<organism evidence="10 11">
    <name type="scientific">Kaistia geumhonensis</name>
    <dbReference type="NCBI Taxonomy" id="410839"/>
    <lineage>
        <taxon>Bacteria</taxon>
        <taxon>Pseudomonadati</taxon>
        <taxon>Pseudomonadota</taxon>
        <taxon>Alphaproteobacteria</taxon>
        <taxon>Hyphomicrobiales</taxon>
        <taxon>Kaistiaceae</taxon>
        <taxon>Kaistia</taxon>
    </lineage>
</organism>
<protein>
    <submittedName>
        <fullName evidence="10">4-amino-4-deoxy-L-arabinose transferase-like glycosyltransferase</fullName>
    </submittedName>
</protein>
<feature type="transmembrane region" description="Helical" evidence="8">
    <location>
        <begin position="319"/>
        <end position="337"/>
    </location>
</feature>
<keyword evidence="6 8" id="KW-1133">Transmembrane helix</keyword>
<dbReference type="Proteomes" id="UP001223743">
    <property type="component" value="Unassembled WGS sequence"/>
</dbReference>
<evidence type="ECO:0000256" key="6">
    <source>
        <dbReference type="ARBA" id="ARBA00022989"/>
    </source>
</evidence>
<evidence type="ECO:0000256" key="1">
    <source>
        <dbReference type="ARBA" id="ARBA00004651"/>
    </source>
</evidence>
<feature type="transmembrane region" description="Helical" evidence="8">
    <location>
        <begin position="255"/>
        <end position="276"/>
    </location>
</feature>
<evidence type="ECO:0000256" key="8">
    <source>
        <dbReference type="SAM" id="Phobius"/>
    </source>
</evidence>
<dbReference type="EMBL" id="JAUSWJ010000001">
    <property type="protein sequence ID" value="MDQ0517057.1"/>
    <property type="molecule type" value="Genomic_DNA"/>
</dbReference>
<keyword evidence="11" id="KW-1185">Reference proteome</keyword>
<evidence type="ECO:0000256" key="4">
    <source>
        <dbReference type="ARBA" id="ARBA00022679"/>
    </source>
</evidence>
<feature type="transmembrane region" description="Helical" evidence="8">
    <location>
        <begin position="21"/>
        <end position="45"/>
    </location>
</feature>
<feature type="transmembrane region" description="Helical" evidence="8">
    <location>
        <begin position="115"/>
        <end position="133"/>
    </location>
</feature>
<feature type="transmembrane region" description="Helical" evidence="8">
    <location>
        <begin position="208"/>
        <end position="228"/>
    </location>
</feature>
<dbReference type="RefSeq" id="WP_266278781.1">
    <property type="nucleotide sequence ID" value="NZ_JAPKNF010000001.1"/>
</dbReference>
<proteinExistence type="predicted"/>
<comment type="subcellular location">
    <subcellularLocation>
        <location evidence="1">Cell membrane</location>
        <topology evidence="1">Multi-pass membrane protein</topology>
    </subcellularLocation>
</comment>
<keyword evidence="5 8" id="KW-0812">Transmembrane</keyword>
<evidence type="ECO:0000313" key="11">
    <source>
        <dbReference type="Proteomes" id="UP001223743"/>
    </source>
</evidence>
<evidence type="ECO:0000256" key="7">
    <source>
        <dbReference type="ARBA" id="ARBA00023136"/>
    </source>
</evidence>
<gene>
    <name evidence="10" type="ORF">QO015_002670</name>
</gene>
<keyword evidence="2" id="KW-1003">Cell membrane</keyword>
<reference evidence="10 11" key="1">
    <citation type="submission" date="2023-07" db="EMBL/GenBank/DDBJ databases">
        <title>Genomic Encyclopedia of Type Strains, Phase IV (KMG-IV): sequencing the most valuable type-strain genomes for metagenomic binning, comparative biology and taxonomic classification.</title>
        <authorList>
            <person name="Goeker M."/>
        </authorList>
    </citation>
    <scope>NUCLEOTIDE SEQUENCE [LARGE SCALE GENOMIC DNA]</scope>
    <source>
        <strain evidence="10 11">B1-1</strain>
    </source>
</reference>
<accession>A0ABU0M7W5</accession>
<dbReference type="InterPro" id="IPR050297">
    <property type="entry name" value="LipidA_mod_glycosyltrf_83"/>
</dbReference>
<feature type="transmembrane region" description="Helical" evidence="8">
    <location>
        <begin position="85"/>
        <end position="103"/>
    </location>
</feature>
<comment type="caution">
    <text evidence="10">The sequence shown here is derived from an EMBL/GenBank/DDBJ whole genome shotgun (WGS) entry which is preliminary data.</text>
</comment>
<dbReference type="PANTHER" id="PTHR33908">
    <property type="entry name" value="MANNOSYLTRANSFERASE YKCB-RELATED"/>
    <property type="match status" value="1"/>
</dbReference>
<evidence type="ECO:0000256" key="5">
    <source>
        <dbReference type="ARBA" id="ARBA00022692"/>
    </source>
</evidence>
<evidence type="ECO:0000313" key="10">
    <source>
        <dbReference type="EMBL" id="MDQ0517057.1"/>
    </source>
</evidence>
<feature type="transmembrane region" description="Helical" evidence="8">
    <location>
        <begin position="163"/>
        <end position="196"/>
    </location>
</feature>
<dbReference type="Pfam" id="PF13231">
    <property type="entry name" value="PMT_2"/>
    <property type="match status" value="1"/>
</dbReference>
<keyword evidence="4" id="KW-0808">Transferase</keyword>
<feature type="transmembrane region" description="Helical" evidence="8">
    <location>
        <begin position="349"/>
        <end position="374"/>
    </location>
</feature>